<dbReference type="OrthoDB" id="7060391at2"/>
<dbReference type="PANTHER" id="PTHR37941">
    <property type="entry name" value="FUMARASE E-RELATED"/>
    <property type="match status" value="1"/>
</dbReference>
<evidence type="ECO:0000313" key="2">
    <source>
        <dbReference type="Proteomes" id="UP000281112"/>
    </source>
</evidence>
<dbReference type="RefSeq" id="WP_124935706.1">
    <property type="nucleotide sequence ID" value="NZ_RJVQ01000001.1"/>
</dbReference>
<reference evidence="1 2" key="1">
    <citation type="submission" date="2018-11" db="EMBL/GenBank/DDBJ databases">
        <title>Vibrio LJC006 sp. nov., isolated from seawater during the bloom of the enteromorpha.</title>
        <authorList>
            <person name="Liang J."/>
        </authorList>
    </citation>
    <scope>NUCLEOTIDE SEQUENCE [LARGE SCALE GENOMIC DNA]</scope>
    <source>
        <strain evidence="1 2">LJC006</strain>
    </source>
</reference>
<dbReference type="GO" id="GO:0045892">
    <property type="term" value="P:negative regulation of DNA-templated transcription"/>
    <property type="evidence" value="ECO:0007669"/>
    <property type="project" value="TreeGrafter"/>
</dbReference>
<dbReference type="Gene3D" id="1.20.120.330">
    <property type="entry name" value="Nucleotidyltransferases domain 2"/>
    <property type="match status" value="1"/>
</dbReference>
<name>A0A3N9TMH7_9VIBR</name>
<accession>A0A3N9TMH7</accession>
<dbReference type="InterPro" id="IPR038026">
    <property type="entry name" value="MtlR-like_sf"/>
</dbReference>
<dbReference type="Proteomes" id="UP000281112">
    <property type="component" value="Unassembled WGS sequence"/>
</dbReference>
<dbReference type="AlphaFoldDB" id="A0A3N9TMH7"/>
<organism evidence="1 2">
    <name type="scientific">Vibrio viridaestus</name>
    <dbReference type="NCBI Taxonomy" id="2487322"/>
    <lineage>
        <taxon>Bacteria</taxon>
        <taxon>Pseudomonadati</taxon>
        <taxon>Pseudomonadota</taxon>
        <taxon>Gammaproteobacteria</taxon>
        <taxon>Vibrionales</taxon>
        <taxon>Vibrionaceae</taxon>
        <taxon>Vibrio</taxon>
    </lineage>
</organism>
<proteinExistence type="predicted"/>
<evidence type="ECO:0000313" key="1">
    <source>
        <dbReference type="EMBL" id="RQW65053.1"/>
    </source>
</evidence>
<dbReference type="InterPro" id="IPR007761">
    <property type="entry name" value="MtlR-like"/>
</dbReference>
<dbReference type="SUPFAM" id="SSF158668">
    <property type="entry name" value="MtlR-like"/>
    <property type="match status" value="1"/>
</dbReference>
<protein>
    <submittedName>
        <fullName evidence="1">MltR family transcriptional regulator</fullName>
    </submittedName>
</protein>
<keyword evidence="2" id="KW-1185">Reference proteome</keyword>
<dbReference type="PANTHER" id="PTHR37941:SF1">
    <property type="entry name" value="FUMARASE E-RELATED"/>
    <property type="match status" value="1"/>
</dbReference>
<dbReference type="NCBIfam" id="NF008234">
    <property type="entry name" value="PRK11001.1"/>
    <property type="match status" value="1"/>
</dbReference>
<gene>
    <name evidence="1" type="ORF">EES38_03195</name>
</gene>
<sequence>MAELLQETDIIEKLNNAPSVRGFFITASEIFEETVDALVQRIFRSDYLTVKAVINPLLESSGPLGDLSVRLKLLFGLGVLSDKIYSDIDAFITLKNQLNNDAYDYKFTDKKIISAVKKLNAVKKGIMPIEQIETSIADDPTDEFYQLQMDRYEQVIKSSLSLVIVELCQSLNIDSPFTTQYR</sequence>
<comment type="caution">
    <text evidence="1">The sequence shown here is derived from an EMBL/GenBank/DDBJ whole genome shotgun (WGS) entry which is preliminary data.</text>
</comment>
<dbReference type="Pfam" id="PF05068">
    <property type="entry name" value="MtlR"/>
    <property type="match status" value="1"/>
</dbReference>
<dbReference type="EMBL" id="RJVQ01000001">
    <property type="protein sequence ID" value="RQW65053.1"/>
    <property type="molecule type" value="Genomic_DNA"/>
</dbReference>